<gene>
    <name evidence="2" type="ORF">PHET_00509</name>
</gene>
<dbReference type="OrthoDB" id="6242648at2759"/>
<comment type="caution">
    <text evidence="2">The sequence shown here is derived from an EMBL/GenBank/DDBJ whole genome shotgun (WGS) entry which is preliminary data.</text>
</comment>
<keyword evidence="1" id="KW-0732">Signal</keyword>
<keyword evidence="3" id="KW-1185">Reference proteome</keyword>
<evidence type="ECO:0000256" key="1">
    <source>
        <dbReference type="SAM" id="SignalP"/>
    </source>
</evidence>
<sequence>MRYLFMLCVLQILLCEIAETARPKGHPGLPWYVHKEHLVRKYDRGHEISQASPNRVQVDDEKLPYLFVSDLKEVHPDLMQI</sequence>
<protein>
    <submittedName>
        <fullName evidence="2">Uncharacterized protein</fullName>
    </submittedName>
</protein>
<feature type="signal peptide" evidence="1">
    <location>
        <begin position="1"/>
        <end position="20"/>
    </location>
</feature>
<proteinExistence type="predicted"/>
<evidence type="ECO:0000313" key="3">
    <source>
        <dbReference type="Proteomes" id="UP000748531"/>
    </source>
</evidence>
<accession>A0A8J4T4T5</accession>
<evidence type="ECO:0000313" key="2">
    <source>
        <dbReference type="EMBL" id="KAF5405911.1"/>
    </source>
</evidence>
<dbReference type="Proteomes" id="UP000748531">
    <property type="component" value="Unassembled WGS sequence"/>
</dbReference>
<feature type="chain" id="PRO_5035183011" evidence="1">
    <location>
        <begin position="21"/>
        <end position="81"/>
    </location>
</feature>
<dbReference type="AlphaFoldDB" id="A0A8J4T4T5"/>
<name>A0A8J4T4T5_9TREM</name>
<reference evidence="2" key="1">
    <citation type="submission" date="2019-05" db="EMBL/GenBank/DDBJ databases">
        <title>Annotation for the trematode Paragonimus heterotremus.</title>
        <authorList>
            <person name="Choi Y.-J."/>
        </authorList>
    </citation>
    <scope>NUCLEOTIDE SEQUENCE</scope>
    <source>
        <strain evidence="2">LC</strain>
    </source>
</reference>
<dbReference type="EMBL" id="LUCH01000167">
    <property type="protein sequence ID" value="KAF5405911.1"/>
    <property type="molecule type" value="Genomic_DNA"/>
</dbReference>
<organism evidence="2 3">
    <name type="scientific">Paragonimus heterotremus</name>
    <dbReference type="NCBI Taxonomy" id="100268"/>
    <lineage>
        <taxon>Eukaryota</taxon>
        <taxon>Metazoa</taxon>
        <taxon>Spiralia</taxon>
        <taxon>Lophotrochozoa</taxon>
        <taxon>Platyhelminthes</taxon>
        <taxon>Trematoda</taxon>
        <taxon>Digenea</taxon>
        <taxon>Plagiorchiida</taxon>
        <taxon>Troglotremata</taxon>
        <taxon>Troglotrematidae</taxon>
        <taxon>Paragonimus</taxon>
    </lineage>
</organism>